<dbReference type="Proteomes" id="UP001229244">
    <property type="component" value="Unassembled WGS sequence"/>
</dbReference>
<evidence type="ECO:0000256" key="1">
    <source>
        <dbReference type="ARBA" id="ARBA00006484"/>
    </source>
</evidence>
<dbReference type="SUPFAM" id="SSF51735">
    <property type="entry name" value="NAD(P)-binding Rossmann-fold domains"/>
    <property type="match status" value="1"/>
</dbReference>
<organism evidence="4 5">
    <name type="scientific">Amorphus orientalis</name>
    <dbReference type="NCBI Taxonomy" id="649198"/>
    <lineage>
        <taxon>Bacteria</taxon>
        <taxon>Pseudomonadati</taxon>
        <taxon>Pseudomonadota</taxon>
        <taxon>Alphaproteobacteria</taxon>
        <taxon>Hyphomicrobiales</taxon>
        <taxon>Amorphaceae</taxon>
        <taxon>Amorphus</taxon>
    </lineage>
</organism>
<dbReference type="InterPro" id="IPR020904">
    <property type="entry name" value="Sc_DH/Rdtase_CS"/>
</dbReference>
<evidence type="ECO:0000259" key="3">
    <source>
        <dbReference type="SMART" id="SM00822"/>
    </source>
</evidence>
<dbReference type="FunFam" id="3.40.50.720:FF:000084">
    <property type="entry name" value="Short-chain dehydrogenase reductase"/>
    <property type="match status" value="1"/>
</dbReference>
<dbReference type="AlphaFoldDB" id="A0AAE3VLL7"/>
<reference evidence="4" key="1">
    <citation type="submission" date="2023-07" db="EMBL/GenBank/DDBJ databases">
        <title>Genomic Encyclopedia of Type Strains, Phase IV (KMG-IV): sequencing the most valuable type-strain genomes for metagenomic binning, comparative biology and taxonomic classification.</title>
        <authorList>
            <person name="Goeker M."/>
        </authorList>
    </citation>
    <scope>NUCLEOTIDE SEQUENCE</scope>
    <source>
        <strain evidence="4">DSM 21202</strain>
    </source>
</reference>
<dbReference type="PROSITE" id="PS00061">
    <property type="entry name" value="ADH_SHORT"/>
    <property type="match status" value="1"/>
</dbReference>
<name>A0AAE3VLL7_9HYPH</name>
<keyword evidence="5" id="KW-1185">Reference proteome</keyword>
<dbReference type="PANTHER" id="PTHR42879">
    <property type="entry name" value="3-OXOACYL-(ACYL-CARRIER-PROTEIN) REDUCTASE"/>
    <property type="match status" value="1"/>
</dbReference>
<evidence type="ECO:0000313" key="4">
    <source>
        <dbReference type="EMBL" id="MDQ0314213.1"/>
    </source>
</evidence>
<dbReference type="InterPro" id="IPR036291">
    <property type="entry name" value="NAD(P)-bd_dom_sf"/>
</dbReference>
<sequence>MNGSSGRHAAITGGGTGIGAAIAQALKADGFRVTLLGRRKDVLERTAEAIGGATTVPADVTDPESVAAAFDKATADNGAVEVLVNSAGIASTAPFLKTDMALLRKLFSVNVEGVVTCSQAVLPAMLEAEAGRIVNVASTAGLKGYAYTSAYTASKHAVIGLTRSLALETAGKGITVNAVCPGFTDTDLTAESVERIVSLTGRSEDQAREALSKTNPLKRLIRPEEVADAVRWLVGPAASAVTGQSIAVAGGEVM</sequence>
<dbReference type="PANTHER" id="PTHR42879:SF2">
    <property type="entry name" value="3-OXOACYL-[ACYL-CARRIER-PROTEIN] REDUCTASE FABG"/>
    <property type="match status" value="1"/>
</dbReference>
<dbReference type="Pfam" id="PF00106">
    <property type="entry name" value="adh_short"/>
    <property type="match status" value="1"/>
</dbReference>
<proteinExistence type="inferred from homology"/>
<accession>A0AAE3VLL7</accession>
<evidence type="ECO:0000256" key="2">
    <source>
        <dbReference type="RuleBase" id="RU000363"/>
    </source>
</evidence>
<dbReference type="Gene3D" id="3.40.50.720">
    <property type="entry name" value="NAD(P)-binding Rossmann-like Domain"/>
    <property type="match status" value="1"/>
</dbReference>
<protein>
    <submittedName>
        <fullName evidence="4">NAD(P)-dependent dehydrogenase (Short-subunit alcohol dehydrogenase family)</fullName>
    </submittedName>
</protein>
<dbReference type="RefSeq" id="WP_306883988.1">
    <property type="nucleotide sequence ID" value="NZ_JAUSUL010000001.1"/>
</dbReference>
<evidence type="ECO:0000313" key="5">
    <source>
        <dbReference type="Proteomes" id="UP001229244"/>
    </source>
</evidence>
<comment type="caution">
    <text evidence="4">The sequence shown here is derived from an EMBL/GenBank/DDBJ whole genome shotgun (WGS) entry which is preliminary data.</text>
</comment>
<dbReference type="PRINTS" id="PR00080">
    <property type="entry name" value="SDRFAMILY"/>
</dbReference>
<feature type="domain" description="Ketoreductase" evidence="3">
    <location>
        <begin position="7"/>
        <end position="182"/>
    </location>
</feature>
<gene>
    <name evidence="4" type="ORF">J2S73_000650</name>
</gene>
<dbReference type="InterPro" id="IPR002347">
    <property type="entry name" value="SDR_fam"/>
</dbReference>
<dbReference type="PRINTS" id="PR00081">
    <property type="entry name" value="GDHRDH"/>
</dbReference>
<dbReference type="SMART" id="SM00822">
    <property type="entry name" value="PKS_KR"/>
    <property type="match status" value="1"/>
</dbReference>
<dbReference type="EMBL" id="JAUSUL010000001">
    <property type="protein sequence ID" value="MDQ0314213.1"/>
    <property type="molecule type" value="Genomic_DNA"/>
</dbReference>
<dbReference type="InterPro" id="IPR050259">
    <property type="entry name" value="SDR"/>
</dbReference>
<dbReference type="CDD" id="cd05233">
    <property type="entry name" value="SDR_c"/>
    <property type="match status" value="1"/>
</dbReference>
<comment type="similarity">
    <text evidence="1 2">Belongs to the short-chain dehydrogenases/reductases (SDR) family.</text>
</comment>
<dbReference type="InterPro" id="IPR057326">
    <property type="entry name" value="KR_dom"/>
</dbReference>
<dbReference type="GO" id="GO:0032787">
    <property type="term" value="P:monocarboxylic acid metabolic process"/>
    <property type="evidence" value="ECO:0007669"/>
    <property type="project" value="UniProtKB-ARBA"/>
</dbReference>